<dbReference type="EMBL" id="SNZH01000033">
    <property type="protein sequence ID" value="TDR35816.1"/>
    <property type="molecule type" value="Genomic_DNA"/>
</dbReference>
<dbReference type="GO" id="GO:0004096">
    <property type="term" value="F:catalase activity"/>
    <property type="evidence" value="ECO:0007669"/>
    <property type="project" value="InterPro"/>
</dbReference>
<dbReference type="Pfam" id="PF00199">
    <property type="entry name" value="Catalase"/>
    <property type="match status" value="1"/>
</dbReference>
<evidence type="ECO:0000313" key="3">
    <source>
        <dbReference type="Proteomes" id="UP000295293"/>
    </source>
</evidence>
<protein>
    <submittedName>
        <fullName evidence="2">Catalase</fullName>
    </submittedName>
</protein>
<organism evidence="2 3">
    <name type="scientific">Tahibacter aquaticus</name>
    <dbReference type="NCBI Taxonomy" id="520092"/>
    <lineage>
        <taxon>Bacteria</taxon>
        <taxon>Pseudomonadati</taxon>
        <taxon>Pseudomonadota</taxon>
        <taxon>Gammaproteobacteria</taxon>
        <taxon>Lysobacterales</taxon>
        <taxon>Rhodanobacteraceae</taxon>
        <taxon>Tahibacter</taxon>
    </lineage>
</organism>
<dbReference type="RefSeq" id="WP_166654409.1">
    <property type="nucleotide sequence ID" value="NZ_SNZH01000033.1"/>
</dbReference>
<sequence length="352" mass="39389">MATKRRKSAAAAAALDMQLGEVEYPREQEIALSIAAVIEDFVRRRDAEGPLRRDVHPKAHGCLKAKFRINADLPASLHTDIFQPAAVYDAWVRYSNSAPEPADDHRRDARGMAIKLLGPDGERIRADADYPLAQDFILINHPVFFINDPADYLTFMRRTLSASLVDKALIPLALGVRGSAIVLATAAKPLLPLARTRFWSTVPYTWGKGAKRQAIKYSVRLLDDAAAIPPLGDGADALRDGLREILDKRAIVLDFAVQQRASHAHSIEDVMTEWPEDEMPFQSVARLTIPRQRFDTSARDARGEAMAFNPWHCSPSHRPLGAINRLRLTIYERIAALRRAGGKKRRRSRRPE</sequence>
<dbReference type="GO" id="GO:0020037">
    <property type="term" value="F:heme binding"/>
    <property type="evidence" value="ECO:0007669"/>
    <property type="project" value="InterPro"/>
</dbReference>
<dbReference type="InterPro" id="IPR011614">
    <property type="entry name" value="Catalase_core"/>
</dbReference>
<comment type="caution">
    <text evidence="2">The sequence shown here is derived from an EMBL/GenBank/DDBJ whole genome shotgun (WGS) entry which is preliminary data.</text>
</comment>
<dbReference type="PANTHER" id="PTHR36195">
    <property type="entry name" value="DOMAIN PROTEIN, PUTATIVE (AFU_ORTHOLOGUE AFUA_5G01990)-RELATED-RELATED"/>
    <property type="match status" value="1"/>
</dbReference>
<accession>A0A4R6YGT8</accession>
<reference evidence="2 3" key="1">
    <citation type="submission" date="2019-03" db="EMBL/GenBank/DDBJ databases">
        <title>Genomic Encyclopedia of Type Strains, Phase IV (KMG-IV): sequencing the most valuable type-strain genomes for metagenomic binning, comparative biology and taxonomic classification.</title>
        <authorList>
            <person name="Goeker M."/>
        </authorList>
    </citation>
    <scope>NUCLEOTIDE SEQUENCE [LARGE SCALE GENOMIC DNA]</scope>
    <source>
        <strain evidence="2 3">DSM 21667</strain>
    </source>
</reference>
<dbReference type="PANTHER" id="PTHR36195:SF4">
    <property type="entry name" value="DOMAIN PROTEIN, PUTATIVE (AFU_ORTHOLOGUE AFUA_5G01990)-RELATED"/>
    <property type="match status" value="1"/>
</dbReference>
<dbReference type="AlphaFoldDB" id="A0A4R6YGT8"/>
<evidence type="ECO:0000259" key="1">
    <source>
        <dbReference type="Pfam" id="PF00199"/>
    </source>
</evidence>
<name>A0A4R6YGT8_9GAMM</name>
<gene>
    <name evidence="2" type="ORF">DFR29_1333</name>
</gene>
<keyword evidence="3" id="KW-1185">Reference proteome</keyword>
<evidence type="ECO:0000313" key="2">
    <source>
        <dbReference type="EMBL" id="TDR35816.1"/>
    </source>
</evidence>
<dbReference type="Proteomes" id="UP000295293">
    <property type="component" value="Unassembled WGS sequence"/>
</dbReference>
<feature type="domain" description="Catalase core" evidence="1">
    <location>
        <begin position="50"/>
        <end position="157"/>
    </location>
</feature>
<proteinExistence type="predicted"/>
<dbReference type="InterPro" id="IPR020835">
    <property type="entry name" value="Catalase_sf"/>
</dbReference>
<dbReference type="Gene3D" id="2.40.180.10">
    <property type="entry name" value="Catalase core domain"/>
    <property type="match status" value="1"/>
</dbReference>
<dbReference type="SUPFAM" id="SSF56634">
    <property type="entry name" value="Heme-dependent catalase-like"/>
    <property type="match status" value="1"/>
</dbReference>